<evidence type="ECO:0000256" key="1">
    <source>
        <dbReference type="ARBA" id="ARBA00006440"/>
    </source>
</evidence>
<keyword evidence="5" id="KW-1185">Reference proteome</keyword>
<sequence>MSSASSELSSGDLQDPFLVSVHIITDPGNAKALQKAADSVLAWIHPELQLFRVSERGAWRRPKRPRPGGGAGQPSLAVILFLQEEYGEEQVLQLHRALRAPPWQFHHTEKVNGRLLPYMPCSQDFFTLAAGTPLWAVRPVHYGKEIVRFTVYCRHENFPDMVKMYQLVLQRELAQRREDFCFFVVYASLDTEVQLSLKRLPRGQSPAPTESAVVEFRVQDIGRLVPLLPHPCTPISEVRWQTEDYDGNKILLQAFRRDKQLPQPPGKHSRSQTKREKNVLPSTELHVQRGREEQRSPCARGNLAPVSVAPPGGGEREREGSRGLSAEPAGSFWTGHRTRSLLCLPTARDGLPDPGSRFDIDALVGAEETDVDTGRRVAGGDMSVVSAYARP</sequence>
<dbReference type="Ensembl" id="ENSLOCT00000012641.1">
    <property type="protein sequence ID" value="ENSLOCP00000012617.1"/>
    <property type="gene ID" value="ENSLOCG00000010298.1"/>
</dbReference>
<feature type="region of interest" description="Disordered" evidence="2">
    <location>
        <begin position="255"/>
        <end position="331"/>
    </location>
</feature>
<comment type="similarity">
    <text evidence="1">Belongs to the FAM124 family.</text>
</comment>
<dbReference type="GeneTree" id="ENSGT00590000083134"/>
<dbReference type="EMBL" id="AHAT01003568">
    <property type="status" value="NOT_ANNOTATED_CDS"/>
    <property type="molecule type" value="Genomic_DNA"/>
</dbReference>
<reference evidence="4" key="3">
    <citation type="submission" date="2025-09" db="UniProtKB">
        <authorList>
            <consortium name="Ensembl"/>
        </authorList>
    </citation>
    <scope>IDENTIFICATION</scope>
</reference>
<dbReference type="InterPro" id="IPR046365">
    <property type="entry name" value="FAM124_dom"/>
</dbReference>
<dbReference type="InterPro" id="IPR029380">
    <property type="entry name" value="FAM124"/>
</dbReference>
<feature type="compositionally biased region" description="Basic and acidic residues" evidence="2">
    <location>
        <begin position="286"/>
        <end position="295"/>
    </location>
</feature>
<accession>W5MW58</accession>
<dbReference type="Pfam" id="PF15067">
    <property type="entry name" value="FAM124"/>
    <property type="match status" value="1"/>
</dbReference>
<evidence type="ECO:0000313" key="5">
    <source>
        <dbReference type="Proteomes" id="UP000018468"/>
    </source>
</evidence>
<proteinExistence type="inferred from homology"/>
<dbReference type="HOGENOM" id="CLU_037215_0_0_1"/>
<evidence type="ECO:0000313" key="4">
    <source>
        <dbReference type="Ensembl" id="ENSLOCP00000012617.1"/>
    </source>
</evidence>
<evidence type="ECO:0000256" key="2">
    <source>
        <dbReference type="SAM" id="MobiDB-lite"/>
    </source>
</evidence>
<dbReference type="OMA" id="DVRWQTE"/>
<feature type="domain" description="FAM124" evidence="3">
    <location>
        <begin position="19"/>
        <end position="253"/>
    </location>
</feature>
<dbReference type="PANTHER" id="PTHR14715">
    <property type="entry name" value="FAM124 DOMAIN-CONTAINING PROTEIN-RELATED"/>
    <property type="match status" value="1"/>
</dbReference>
<evidence type="ECO:0000259" key="3">
    <source>
        <dbReference type="Pfam" id="PF15067"/>
    </source>
</evidence>
<dbReference type="PANTHER" id="PTHR14715:SF4">
    <property type="entry name" value="PROTEIN FAM124A"/>
    <property type="match status" value="1"/>
</dbReference>
<organism evidence="4 5">
    <name type="scientific">Lepisosteus oculatus</name>
    <name type="common">Spotted gar</name>
    <dbReference type="NCBI Taxonomy" id="7918"/>
    <lineage>
        <taxon>Eukaryota</taxon>
        <taxon>Metazoa</taxon>
        <taxon>Chordata</taxon>
        <taxon>Craniata</taxon>
        <taxon>Vertebrata</taxon>
        <taxon>Euteleostomi</taxon>
        <taxon>Actinopterygii</taxon>
        <taxon>Neopterygii</taxon>
        <taxon>Holostei</taxon>
        <taxon>Semionotiformes</taxon>
        <taxon>Lepisosteidae</taxon>
        <taxon>Lepisosteus</taxon>
    </lineage>
</organism>
<dbReference type="AlphaFoldDB" id="W5MW58"/>
<reference evidence="4" key="2">
    <citation type="submission" date="2025-08" db="UniProtKB">
        <authorList>
            <consortium name="Ensembl"/>
        </authorList>
    </citation>
    <scope>IDENTIFICATION</scope>
</reference>
<name>W5MW58_LEPOC</name>
<dbReference type="Proteomes" id="UP000018468">
    <property type="component" value="Linkage group LG17"/>
</dbReference>
<protein>
    <submittedName>
        <fullName evidence="4">Family with sequence similarity 124 member A</fullName>
    </submittedName>
</protein>
<reference evidence="5" key="1">
    <citation type="submission" date="2011-12" db="EMBL/GenBank/DDBJ databases">
        <title>The Draft Genome of Lepisosteus oculatus.</title>
        <authorList>
            <consortium name="The Broad Institute Genome Assembly &amp; Analysis Group"/>
            <consortium name="Computational R&amp;D Group"/>
            <consortium name="and Sequencing Platform"/>
            <person name="Di Palma F."/>
            <person name="Alfoldi J."/>
            <person name="Johnson J."/>
            <person name="Berlin A."/>
            <person name="Gnerre S."/>
            <person name="Jaffe D."/>
            <person name="MacCallum I."/>
            <person name="Young S."/>
            <person name="Walker B.J."/>
            <person name="Lander E.S."/>
            <person name="Lindblad-Toh K."/>
        </authorList>
    </citation>
    <scope>NUCLEOTIDE SEQUENCE [LARGE SCALE GENOMIC DNA]</scope>
</reference>
<dbReference type="Bgee" id="ENSLOCG00000010298">
    <property type="expression patterns" value="Expressed in camera-type eye and 6 other cell types or tissues"/>
</dbReference>